<dbReference type="Proteomes" id="UP000346198">
    <property type="component" value="Unassembled WGS sequence"/>
</dbReference>
<organism evidence="2 3">
    <name type="scientific">Pontiella sulfatireligans</name>
    <dbReference type="NCBI Taxonomy" id="2750658"/>
    <lineage>
        <taxon>Bacteria</taxon>
        <taxon>Pseudomonadati</taxon>
        <taxon>Kiritimatiellota</taxon>
        <taxon>Kiritimatiellia</taxon>
        <taxon>Kiritimatiellales</taxon>
        <taxon>Pontiellaceae</taxon>
        <taxon>Pontiella</taxon>
    </lineage>
</organism>
<evidence type="ECO:0008006" key="4">
    <source>
        <dbReference type="Google" id="ProtNLM"/>
    </source>
</evidence>
<evidence type="ECO:0000313" key="2">
    <source>
        <dbReference type="EMBL" id="VGO18162.1"/>
    </source>
</evidence>
<keyword evidence="1" id="KW-0732">Signal</keyword>
<feature type="chain" id="PRO_5025671907" description="Glycoside hydrolase family 42 N-terminal domain-containing protein" evidence="1">
    <location>
        <begin position="26"/>
        <end position="531"/>
    </location>
</feature>
<protein>
    <recommendedName>
        <fullName evidence="4">Glycoside hydrolase family 42 N-terminal domain-containing protein</fullName>
    </recommendedName>
</protein>
<accession>A0A6C2UD86</accession>
<gene>
    <name evidence="2" type="ORF">SCARR_00213</name>
</gene>
<dbReference type="AlphaFoldDB" id="A0A6C2UD86"/>
<reference evidence="2 3" key="1">
    <citation type="submission" date="2019-04" db="EMBL/GenBank/DDBJ databases">
        <authorList>
            <person name="Van Vliet M D."/>
        </authorList>
    </citation>
    <scope>NUCLEOTIDE SEQUENCE [LARGE SCALE GENOMIC DNA]</scope>
    <source>
        <strain evidence="2 3">F21</strain>
    </source>
</reference>
<feature type="signal peptide" evidence="1">
    <location>
        <begin position="1"/>
        <end position="25"/>
    </location>
</feature>
<proteinExistence type="predicted"/>
<evidence type="ECO:0000256" key="1">
    <source>
        <dbReference type="SAM" id="SignalP"/>
    </source>
</evidence>
<evidence type="ECO:0000313" key="3">
    <source>
        <dbReference type="Proteomes" id="UP000346198"/>
    </source>
</evidence>
<keyword evidence="3" id="KW-1185">Reference proteome</keyword>
<name>A0A6C2UD86_9BACT</name>
<dbReference type="EMBL" id="CAAHFH010000001">
    <property type="protein sequence ID" value="VGO18162.1"/>
    <property type="molecule type" value="Genomic_DNA"/>
</dbReference>
<sequence length="531" mass="60870">MCHYSIKNMLGLIFPLMGLCVSGHADTQNRMQNQGELSSIFESKVDEEFLKAKLERKASKKQRRRAENFPKIKIRAEEVLRKKLFAKEKMIKLPVRVNGTVLFESVSGPATEQELSTLADLLLLTDWAERLPTWNDQETPMQFSFVCRNISDLNTKQKLIDRLLEISRYCAAMRYDRWAEREGINIHSLEGVVPRMWPGFPGGEQRGAPSLSPVGPIAYFAECAFMIANTPALHVRKSMSGKTYLEEMLWCLEETLQVQRELVWDFYTEVGQKNSNRFVPYTDAQIGLKYKEYLTRRPDRVVFHSATDLPAGEMPPWNRAMFVTSAGAPALIARNELIRGGLDNWLTEDMLEEFSRMELMMKAQLEYFRASARVVEGSNTPGTNILNWNYSAHDPDRLYNSMGHCGSDFFHNYVAWNYGLFRDEFLSASDLQLIANMVKYNLFAGISEDGKPLFCAYNTGSTKRLASAARPILYVLGSIDDDVWRMTSVSSLFELQKESNQVDLVGLTDRIFFILFTKDLRAKGRMSEFYF</sequence>